<feature type="domain" description="Fe/B12 periplasmic-binding" evidence="1">
    <location>
        <begin position="92"/>
        <end position="364"/>
    </location>
</feature>
<evidence type="ECO:0000259" key="1">
    <source>
        <dbReference type="PROSITE" id="PS50983"/>
    </source>
</evidence>
<dbReference type="SUPFAM" id="SSF53807">
    <property type="entry name" value="Helical backbone' metal receptor"/>
    <property type="match status" value="1"/>
</dbReference>
<accession>A0ABW5XD27</accession>
<evidence type="ECO:0000313" key="2">
    <source>
        <dbReference type="EMBL" id="MFD2835318.1"/>
    </source>
</evidence>
<evidence type="ECO:0000313" key="3">
    <source>
        <dbReference type="Proteomes" id="UP001597438"/>
    </source>
</evidence>
<protein>
    <submittedName>
        <fullName evidence="2">ABC transporter substrate-binding protein</fullName>
    </submittedName>
</protein>
<organism evidence="2 3">
    <name type="scientific">Christiangramia antarctica</name>
    <dbReference type="NCBI Taxonomy" id="2058158"/>
    <lineage>
        <taxon>Bacteria</taxon>
        <taxon>Pseudomonadati</taxon>
        <taxon>Bacteroidota</taxon>
        <taxon>Flavobacteriia</taxon>
        <taxon>Flavobacteriales</taxon>
        <taxon>Flavobacteriaceae</taxon>
        <taxon>Christiangramia</taxon>
    </lineage>
</organism>
<sequence length="378" mass="42657">MKYFKVVVISLFFISCGNSDKKADAPKPTKFSNSIEDASGFTIEHAENYTLIEVKDPWPNAVESFRYVVHSGENKLPEDLKFDQEIKLPIKKIIVTSTTHIPPLEALNEEDKLIGFPGLHYISSEKTRELIDAGKISEIGQNENLNTETLLNLEPNVVVGFGINAANKSLNNIEKMGIPVIYNGDWTEKTPLGKAEWIKFFGTLFGKEKKADSIYSEIKSEYLKAKELAKTSEKIPDVIGGSMFKDVWYMPYGNSWIAQFIKDAHANYLYAQTEGDGSMSLSFESVLEKAGEADFWMSAGQFTSYNELLNESDHYNRFSAVKEKKVYSVSLSKGETGGVIFYELGPQRPDIVLKDLISIFHPELLQDHERVFFKPLND</sequence>
<dbReference type="PROSITE" id="PS51257">
    <property type="entry name" value="PROKAR_LIPOPROTEIN"/>
    <property type="match status" value="1"/>
</dbReference>
<proteinExistence type="predicted"/>
<dbReference type="PROSITE" id="PS50983">
    <property type="entry name" value="FE_B12_PBP"/>
    <property type="match status" value="1"/>
</dbReference>
<keyword evidence="3" id="KW-1185">Reference proteome</keyword>
<dbReference type="InterPro" id="IPR050902">
    <property type="entry name" value="ABC_Transporter_SBP"/>
</dbReference>
<gene>
    <name evidence="2" type="ORF">ACFSYS_18650</name>
</gene>
<dbReference type="Proteomes" id="UP001597438">
    <property type="component" value="Unassembled WGS sequence"/>
</dbReference>
<name>A0ABW5XD27_9FLAO</name>
<dbReference type="PANTHER" id="PTHR30535:SF34">
    <property type="entry name" value="MOLYBDATE-BINDING PROTEIN MOLA"/>
    <property type="match status" value="1"/>
</dbReference>
<comment type="caution">
    <text evidence="2">The sequence shown here is derived from an EMBL/GenBank/DDBJ whole genome shotgun (WGS) entry which is preliminary data.</text>
</comment>
<dbReference type="RefSeq" id="WP_251741191.1">
    <property type="nucleotide sequence ID" value="NZ_JBHUOJ010000039.1"/>
</dbReference>
<dbReference type="PANTHER" id="PTHR30535">
    <property type="entry name" value="VITAMIN B12-BINDING PROTEIN"/>
    <property type="match status" value="1"/>
</dbReference>
<dbReference type="InterPro" id="IPR002491">
    <property type="entry name" value="ABC_transptr_periplasmic_BD"/>
</dbReference>
<reference evidence="3" key="1">
    <citation type="journal article" date="2019" name="Int. J. Syst. Evol. Microbiol.">
        <title>The Global Catalogue of Microorganisms (GCM) 10K type strain sequencing project: providing services to taxonomists for standard genome sequencing and annotation.</title>
        <authorList>
            <consortium name="The Broad Institute Genomics Platform"/>
            <consortium name="The Broad Institute Genome Sequencing Center for Infectious Disease"/>
            <person name="Wu L."/>
            <person name="Ma J."/>
        </authorList>
    </citation>
    <scope>NUCLEOTIDE SEQUENCE [LARGE SCALE GENOMIC DNA]</scope>
    <source>
        <strain evidence="3">KCTC 52925</strain>
    </source>
</reference>
<dbReference type="Gene3D" id="3.40.50.1980">
    <property type="entry name" value="Nitrogenase molybdenum iron protein domain"/>
    <property type="match status" value="2"/>
</dbReference>
<dbReference type="EMBL" id="JBHUOJ010000039">
    <property type="protein sequence ID" value="MFD2835318.1"/>
    <property type="molecule type" value="Genomic_DNA"/>
</dbReference>
<dbReference type="Pfam" id="PF01497">
    <property type="entry name" value="Peripla_BP_2"/>
    <property type="match status" value="1"/>
</dbReference>